<dbReference type="CDD" id="cd07731">
    <property type="entry name" value="ComA-like_MBL-fold"/>
    <property type="match status" value="1"/>
</dbReference>
<dbReference type="EMBL" id="LN555523">
    <property type="protein sequence ID" value="CED93193.1"/>
    <property type="molecule type" value="Genomic_DNA"/>
</dbReference>
<dbReference type="Gene3D" id="3.60.15.10">
    <property type="entry name" value="Ribonuclease Z/Hydroxyacylglutathione hydrolase-like"/>
    <property type="match status" value="1"/>
</dbReference>
<evidence type="ECO:0000313" key="3">
    <source>
        <dbReference type="Proteomes" id="UP000245622"/>
    </source>
</evidence>
<dbReference type="SMART" id="SM00849">
    <property type="entry name" value="Lactamase_B"/>
    <property type="match status" value="1"/>
</dbReference>
<dbReference type="InterPro" id="IPR035681">
    <property type="entry name" value="ComA-like_MBL"/>
</dbReference>
<keyword evidence="3" id="KW-1185">Reference proteome</keyword>
<dbReference type="PANTHER" id="PTHR30619:SF1">
    <property type="entry name" value="RECOMBINATION PROTEIN 2"/>
    <property type="match status" value="1"/>
</dbReference>
<accession>A0A1V1HZ56</accession>
<reference evidence="2 3" key="1">
    <citation type="submission" date="2014-04" db="EMBL/GenBank/DDBJ databases">
        <authorList>
            <person name="Hornung B.V."/>
        </authorList>
    </citation>
    <scope>NUCLEOTIDE SEQUENCE [LARGE SCALE GENOMIC DNA]</scope>
    <source>
        <strain evidence="2 3">CRIB</strain>
    </source>
</reference>
<dbReference type="InterPro" id="IPR036866">
    <property type="entry name" value="RibonucZ/Hydroxyglut_hydro"/>
</dbReference>
<dbReference type="RefSeq" id="WP_243633557.1">
    <property type="nucleotide sequence ID" value="NZ_CAJUCR010000005.1"/>
</dbReference>
<dbReference type="InterPro" id="IPR001279">
    <property type="entry name" value="Metallo-B-lactamas"/>
</dbReference>
<dbReference type="KEGG" id="ril:CRIB_438"/>
<dbReference type="Proteomes" id="UP000245622">
    <property type="component" value="Chromosome 1"/>
</dbReference>
<dbReference type="InterPro" id="IPR052159">
    <property type="entry name" value="Competence_DNA_uptake"/>
</dbReference>
<sequence>MKNLFLTYILIIIIISLLIPSGKNNYLSIHTIDVGQGDSILIQTPSSKNILIDGGDDNSHHIISSYLKKQNVENIDYIIATHFDSDHIGGLDNIIDKFNVSNIYAPNYESDTVSYQNLINSCLNKNLNLQGLSSGDFINIEDNINLEVLAPSYIQEENNLNSIVFRLDYKNKSFLFTGDAEANNELNIINSYELNDIDFLKVGHHGSSSSTTSEFVEEVSPDVAVISCGYKNQYGHPHKSTLDTLEKNNVLTYRTDILGNIVFYSDGDTIFTTKDYKLNKK</sequence>
<feature type="domain" description="Metallo-beta-lactamase" evidence="1">
    <location>
        <begin position="36"/>
        <end position="230"/>
    </location>
</feature>
<name>A0A1V1HZ56_9FIRM</name>
<proteinExistence type="predicted"/>
<dbReference type="PANTHER" id="PTHR30619">
    <property type="entry name" value="DNA INTERNALIZATION/COMPETENCE PROTEIN COMEC/REC2"/>
    <property type="match status" value="1"/>
</dbReference>
<keyword evidence="2" id="KW-0449">Lipoprotein</keyword>
<gene>
    <name evidence="2" type="ORF">CRIB_438</name>
</gene>
<evidence type="ECO:0000313" key="2">
    <source>
        <dbReference type="EMBL" id="CED93193.1"/>
    </source>
</evidence>
<dbReference type="AlphaFoldDB" id="A0A1V1HZ56"/>
<dbReference type="Pfam" id="PF00753">
    <property type="entry name" value="Lactamase_B"/>
    <property type="match status" value="2"/>
</dbReference>
<dbReference type="GeneID" id="82204625"/>
<organism evidence="2 3">
    <name type="scientific">Romboutsia ilealis</name>
    <dbReference type="NCBI Taxonomy" id="1115758"/>
    <lineage>
        <taxon>Bacteria</taxon>
        <taxon>Bacillati</taxon>
        <taxon>Bacillota</taxon>
        <taxon>Clostridia</taxon>
        <taxon>Peptostreptococcales</taxon>
        <taxon>Peptostreptococcaceae</taxon>
        <taxon>Romboutsia</taxon>
    </lineage>
</organism>
<dbReference type="SUPFAM" id="SSF56281">
    <property type="entry name" value="Metallo-hydrolase/oxidoreductase"/>
    <property type="match status" value="1"/>
</dbReference>
<protein>
    <submittedName>
        <fullName evidence="2">Metallo beta-lactamase super lipoprotein</fullName>
    </submittedName>
</protein>
<evidence type="ECO:0000259" key="1">
    <source>
        <dbReference type="SMART" id="SM00849"/>
    </source>
</evidence>